<comment type="caution">
    <text evidence="1">The sequence shown here is derived from an EMBL/GenBank/DDBJ whole genome shotgun (WGS) entry which is preliminary data.</text>
</comment>
<organism evidence="1 2">
    <name type="scientific">Naganishia cerealis</name>
    <dbReference type="NCBI Taxonomy" id="610337"/>
    <lineage>
        <taxon>Eukaryota</taxon>
        <taxon>Fungi</taxon>
        <taxon>Dikarya</taxon>
        <taxon>Basidiomycota</taxon>
        <taxon>Agaricomycotina</taxon>
        <taxon>Tremellomycetes</taxon>
        <taxon>Filobasidiales</taxon>
        <taxon>Filobasidiaceae</taxon>
        <taxon>Naganishia</taxon>
    </lineage>
</organism>
<proteinExistence type="predicted"/>
<evidence type="ECO:0000313" key="2">
    <source>
        <dbReference type="Proteomes" id="UP001241377"/>
    </source>
</evidence>
<reference evidence="1" key="1">
    <citation type="submission" date="2023-04" db="EMBL/GenBank/DDBJ databases">
        <title>Draft Genome sequencing of Naganishia species isolated from polar environments using Oxford Nanopore Technology.</title>
        <authorList>
            <person name="Leo P."/>
            <person name="Venkateswaran K."/>
        </authorList>
    </citation>
    <scope>NUCLEOTIDE SEQUENCE</scope>
    <source>
        <strain evidence="1">MNA-CCFEE 5261</strain>
    </source>
</reference>
<name>A0ACC2VVC8_9TREE</name>
<dbReference type="EMBL" id="JASBWR010000046">
    <property type="protein sequence ID" value="KAJ9103405.1"/>
    <property type="molecule type" value="Genomic_DNA"/>
</dbReference>
<protein>
    <submittedName>
        <fullName evidence="1">Uncharacterized protein</fullName>
    </submittedName>
</protein>
<sequence length="305" mass="33936">MAKGTEISLNQERYVLEALKHGVRGDGRRIDEIRDPKIILSPSEYGYVEIEWGNTKLAVRVLAEIAKPYDDRPFEGIFTINTEISPMASPQFENGKNSDDEVLVSRIVEKAIRRSNALDLESLCIVAGSKVWAVRADVNFLDFDGGLIDACALGVMVALQHFRKPDVSIDGESIVVHSMDERQPVALSILHVPLCVSFSFFNPSDIEETVKGDASDEIAVMDATHEEELVRDGSLVVTLNKNREILQVSKSGGLPIDAVVLMDLCRKAYTVTSELTDRVKEILKKDDAERYKRMNMKLLEVGASR</sequence>
<accession>A0ACC2VVC8</accession>
<dbReference type="Proteomes" id="UP001241377">
    <property type="component" value="Unassembled WGS sequence"/>
</dbReference>
<gene>
    <name evidence="1" type="ORF">QFC19_004353</name>
</gene>
<evidence type="ECO:0000313" key="1">
    <source>
        <dbReference type="EMBL" id="KAJ9103405.1"/>
    </source>
</evidence>
<keyword evidence="2" id="KW-1185">Reference proteome</keyword>